<dbReference type="PANTHER" id="PTHR43280:SF32">
    <property type="entry name" value="TRANSCRIPTIONAL REGULATORY PROTEIN"/>
    <property type="match status" value="1"/>
</dbReference>
<keyword evidence="2 5" id="KW-0238">DNA-binding</keyword>
<dbReference type="InterPro" id="IPR018060">
    <property type="entry name" value="HTH_AraC"/>
</dbReference>
<evidence type="ECO:0000256" key="2">
    <source>
        <dbReference type="ARBA" id="ARBA00023125"/>
    </source>
</evidence>
<evidence type="ECO:0000259" key="4">
    <source>
        <dbReference type="PROSITE" id="PS01124"/>
    </source>
</evidence>
<accession>A0A1G7T6X3</accession>
<dbReference type="EMBL" id="FNAN01000017">
    <property type="protein sequence ID" value="SDG31035.1"/>
    <property type="molecule type" value="Genomic_DNA"/>
</dbReference>
<evidence type="ECO:0000256" key="3">
    <source>
        <dbReference type="ARBA" id="ARBA00023163"/>
    </source>
</evidence>
<evidence type="ECO:0000256" key="1">
    <source>
        <dbReference type="ARBA" id="ARBA00023015"/>
    </source>
</evidence>
<dbReference type="GO" id="GO:0003700">
    <property type="term" value="F:DNA-binding transcription factor activity"/>
    <property type="evidence" value="ECO:0007669"/>
    <property type="project" value="InterPro"/>
</dbReference>
<dbReference type="PANTHER" id="PTHR43280">
    <property type="entry name" value="ARAC-FAMILY TRANSCRIPTIONAL REGULATOR"/>
    <property type="match status" value="1"/>
</dbReference>
<keyword evidence="1" id="KW-0805">Transcription regulation</keyword>
<sequence length="304" mass="34711">MQGQPVVFDTISALMERVGLPSPLHPLITLVNYDENKPSLADAGSQYLLHFYKIAFKLRFNGKAKYGPGSYDFRDGGLAFVGPNQIVQLSDDLEEHEGYALYFHPDLFYKHPLASRIHRYGFFSYSVSEALFLSEKEKNVIKSVFESIATELETQTDHFSLNVLVSQIELLLHHCDRFYNRQFLTRNVTHHDLIDQMNAFLNERLNNEYALVSGLPTAQELAEQLKVSPRYLSDMLKSLTGQTTQQHIHLKMVEKAKEMLGSDRLTTADVAYALGFEHPQSFNKLFKQKTGMSPAVFRKLLNSN</sequence>
<name>A0A1G7T6X3_9BACT</name>
<evidence type="ECO:0000313" key="5">
    <source>
        <dbReference type="EMBL" id="SDG31035.1"/>
    </source>
</evidence>
<dbReference type="GO" id="GO:0043565">
    <property type="term" value="F:sequence-specific DNA binding"/>
    <property type="evidence" value="ECO:0007669"/>
    <property type="project" value="InterPro"/>
</dbReference>
<dbReference type="STRING" id="659014.SAMN04487996_117114"/>
<keyword evidence="3" id="KW-0804">Transcription</keyword>
<evidence type="ECO:0000313" key="6">
    <source>
        <dbReference type="Proteomes" id="UP000198748"/>
    </source>
</evidence>
<dbReference type="Gene3D" id="1.10.10.60">
    <property type="entry name" value="Homeodomain-like"/>
    <property type="match status" value="1"/>
</dbReference>
<dbReference type="InterPro" id="IPR009057">
    <property type="entry name" value="Homeodomain-like_sf"/>
</dbReference>
<gene>
    <name evidence="5" type="ORF">SAMN04487996_117114</name>
</gene>
<dbReference type="Pfam" id="PF12833">
    <property type="entry name" value="HTH_18"/>
    <property type="match status" value="1"/>
</dbReference>
<reference evidence="6" key="1">
    <citation type="submission" date="2016-10" db="EMBL/GenBank/DDBJ databases">
        <authorList>
            <person name="Varghese N."/>
            <person name="Submissions S."/>
        </authorList>
    </citation>
    <scope>NUCLEOTIDE SEQUENCE [LARGE SCALE GENOMIC DNA]</scope>
    <source>
        <strain evidence="6">DSM 25329</strain>
    </source>
</reference>
<dbReference type="SUPFAM" id="SSF46689">
    <property type="entry name" value="Homeodomain-like"/>
    <property type="match status" value="1"/>
</dbReference>
<protein>
    <submittedName>
        <fullName evidence="5">AraC-type DNA-binding protein</fullName>
    </submittedName>
</protein>
<dbReference type="SMART" id="SM00342">
    <property type="entry name" value="HTH_ARAC"/>
    <property type="match status" value="1"/>
</dbReference>
<keyword evidence="6" id="KW-1185">Reference proteome</keyword>
<dbReference type="PROSITE" id="PS01124">
    <property type="entry name" value="HTH_ARAC_FAMILY_2"/>
    <property type="match status" value="1"/>
</dbReference>
<dbReference type="AlphaFoldDB" id="A0A1G7T6X3"/>
<feature type="domain" description="HTH araC/xylS-type" evidence="4">
    <location>
        <begin position="195"/>
        <end position="300"/>
    </location>
</feature>
<organism evidence="5 6">
    <name type="scientific">Dyadobacter soli</name>
    <dbReference type="NCBI Taxonomy" id="659014"/>
    <lineage>
        <taxon>Bacteria</taxon>
        <taxon>Pseudomonadati</taxon>
        <taxon>Bacteroidota</taxon>
        <taxon>Cytophagia</taxon>
        <taxon>Cytophagales</taxon>
        <taxon>Spirosomataceae</taxon>
        <taxon>Dyadobacter</taxon>
    </lineage>
</organism>
<proteinExistence type="predicted"/>
<dbReference type="Proteomes" id="UP000198748">
    <property type="component" value="Unassembled WGS sequence"/>
</dbReference>